<dbReference type="Proteomes" id="UP000325177">
    <property type="component" value="Chromosome"/>
</dbReference>
<organism evidence="2 3">
    <name type="scientific">Acinetobacter suaedae</name>
    <dbReference type="NCBI Taxonomy" id="2609668"/>
    <lineage>
        <taxon>Bacteria</taxon>
        <taxon>Pseudomonadati</taxon>
        <taxon>Pseudomonadota</taxon>
        <taxon>Gammaproteobacteria</taxon>
        <taxon>Moraxellales</taxon>
        <taxon>Moraxellaceae</taxon>
        <taxon>Acinetobacter</taxon>
    </lineage>
</organism>
<evidence type="ECO:0000256" key="1">
    <source>
        <dbReference type="SAM" id="MobiDB-lite"/>
    </source>
</evidence>
<keyword evidence="3" id="KW-1185">Reference proteome</keyword>
<accession>A0A5P1UP86</accession>
<dbReference type="RefSeq" id="WP_150025113.1">
    <property type="nucleotide sequence ID" value="NZ_CP043909.1"/>
</dbReference>
<protein>
    <submittedName>
        <fullName evidence="2">Uncharacterized protein</fullName>
    </submittedName>
</protein>
<sequence>MPKDKQCCYKAIALAVYKSNAAMPLQLFSDLWLIEPHKGKHIVGVYRPQEHIDNPQMEKDERRPVGDPRYADYEDFNEAPNQKSHQTNKSLASPHYNLKNYIADSTPENTDDSAFPTALEYLLEQLEISMSGDIKSRHVLRALGNAFHVLEDFFAHTNFTEVALIKQGYQVDDHVQQSDSDYRKIPIVSGTFGLWDTLASIGPKLGDLVDPLKSMEEYKGFMYGERRLEDFIITAIVEWINIAEISRIWNTYLSLRDQLAGLNEALYADKAREIAQFVRTARTLASVIKPIISFMLKFAGSGILQHSHGAIRLVQGWGNYGENPTHTQLGKDDHHNALHMLAAKLAIKAVEDVGQRWIAYHHNPTASNKQAVKDTVKRYFVHPARTNWMDGDIRQWARANPQAIRAAR</sequence>
<dbReference type="EMBL" id="CP043909">
    <property type="protein sequence ID" value="QER38731.1"/>
    <property type="molecule type" value="Genomic_DNA"/>
</dbReference>
<reference evidence="2 3" key="1">
    <citation type="submission" date="2019-09" db="EMBL/GenBank/DDBJ databases">
        <title>Acinetobacter sp. C16S1 isolated from saline soil.</title>
        <authorList>
            <person name="Xu L."/>
            <person name="Sun J.-Q."/>
        </authorList>
    </citation>
    <scope>NUCLEOTIDE SEQUENCE [LARGE SCALE GENOMIC DNA]</scope>
    <source>
        <strain evidence="2 3">C16S1</strain>
    </source>
</reference>
<dbReference type="Pfam" id="PF07217">
    <property type="entry name" value="Het-C"/>
    <property type="match status" value="2"/>
</dbReference>
<dbReference type="InterPro" id="IPR010816">
    <property type="entry name" value="Het-C"/>
</dbReference>
<dbReference type="KEGG" id="asue:F2A31_03050"/>
<evidence type="ECO:0000313" key="3">
    <source>
        <dbReference type="Proteomes" id="UP000325177"/>
    </source>
</evidence>
<feature type="region of interest" description="Disordered" evidence="1">
    <location>
        <begin position="47"/>
        <end position="90"/>
    </location>
</feature>
<name>A0A5P1UP86_9GAMM</name>
<gene>
    <name evidence="2" type="ORF">F2A31_03050</name>
</gene>
<feature type="compositionally biased region" description="Basic and acidic residues" evidence="1">
    <location>
        <begin position="48"/>
        <end position="72"/>
    </location>
</feature>
<feature type="compositionally biased region" description="Polar residues" evidence="1">
    <location>
        <begin position="79"/>
        <end position="90"/>
    </location>
</feature>
<evidence type="ECO:0000313" key="2">
    <source>
        <dbReference type="EMBL" id="QER38731.1"/>
    </source>
</evidence>
<proteinExistence type="predicted"/>
<dbReference type="AlphaFoldDB" id="A0A5P1UP86"/>